<keyword evidence="3 14" id="KW-0813">Transport</keyword>
<feature type="signal peptide" evidence="16">
    <location>
        <begin position="1"/>
        <end position="29"/>
    </location>
</feature>
<reference evidence="18 19" key="1">
    <citation type="submission" date="2018-10" db="EMBL/GenBank/DDBJ databases">
        <title>Genomic Encyclopedia of Type Strains, Phase IV (KMG-IV): sequencing the most valuable type-strain genomes for metagenomic binning, comparative biology and taxonomic classification.</title>
        <authorList>
            <person name="Goeker M."/>
        </authorList>
    </citation>
    <scope>NUCLEOTIDE SEQUENCE [LARGE SCALE GENOMIC DNA]</scope>
    <source>
        <strain evidence="18 19">DSM 23841</strain>
    </source>
</reference>
<evidence type="ECO:0000313" key="18">
    <source>
        <dbReference type="EMBL" id="RKT50714.1"/>
    </source>
</evidence>
<evidence type="ECO:0000256" key="10">
    <source>
        <dbReference type="ARBA" id="ARBA00023077"/>
    </source>
</evidence>
<evidence type="ECO:0000256" key="2">
    <source>
        <dbReference type="ARBA" id="ARBA00009810"/>
    </source>
</evidence>
<dbReference type="InterPro" id="IPR011662">
    <property type="entry name" value="Secretin/TonB_short_N"/>
</dbReference>
<dbReference type="InterPro" id="IPR037066">
    <property type="entry name" value="Plug_dom_sf"/>
</dbReference>
<dbReference type="Pfam" id="PF07715">
    <property type="entry name" value="Plug"/>
    <property type="match status" value="1"/>
</dbReference>
<evidence type="ECO:0000256" key="14">
    <source>
        <dbReference type="PROSITE-ProRule" id="PRU01360"/>
    </source>
</evidence>
<dbReference type="InterPro" id="IPR012910">
    <property type="entry name" value="Plug_dom"/>
</dbReference>
<dbReference type="InterPro" id="IPR036942">
    <property type="entry name" value="Beta-barrel_TonB_sf"/>
</dbReference>
<evidence type="ECO:0000256" key="12">
    <source>
        <dbReference type="ARBA" id="ARBA00023170"/>
    </source>
</evidence>
<keyword evidence="13 14" id="KW-0998">Cell outer membrane</keyword>
<evidence type="ECO:0000259" key="17">
    <source>
        <dbReference type="SMART" id="SM00965"/>
    </source>
</evidence>
<evidence type="ECO:0000256" key="9">
    <source>
        <dbReference type="ARBA" id="ARBA00023065"/>
    </source>
</evidence>
<feature type="chain" id="PRO_5019827088" evidence="16">
    <location>
        <begin position="30"/>
        <end position="794"/>
    </location>
</feature>
<evidence type="ECO:0000256" key="13">
    <source>
        <dbReference type="ARBA" id="ARBA00023237"/>
    </source>
</evidence>
<keyword evidence="19" id="KW-1185">Reference proteome</keyword>
<keyword evidence="4 14" id="KW-1134">Transmembrane beta strand</keyword>
<dbReference type="Gene3D" id="3.55.50.30">
    <property type="match status" value="1"/>
</dbReference>
<dbReference type="PANTHER" id="PTHR32552:SF68">
    <property type="entry name" value="FERRICHROME OUTER MEMBRANE TRANSPORTER_PHAGE RECEPTOR"/>
    <property type="match status" value="1"/>
</dbReference>
<keyword evidence="9" id="KW-0406">Ion transport</keyword>
<dbReference type="SUPFAM" id="SSF56935">
    <property type="entry name" value="Porins"/>
    <property type="match status" value="1"/>
</dbReference>
<dbReference type="Pfam" id="PF00593">
    <property type="entry name" value="TonB_dep_Rec_b-barrel"/>
    <property type="match status" value="1"/>
</dbReference>
<accession>A0A495VN07</accession>
<feature type="domain" description="Secretin/TonB short N-terminal" evidence="17">
    <location>
        <begin position="64"/>
        <end position="115"/>
    </location>
</feature>
<keyword evidence="12 18" id="KW-0675">Receptor</keyword>
<evidence type="ECO:0000256" key="8">
    <source>
        <dbReference type="ARBA" id="ARBA00023004"/>
    </source>
</evidence>
<evidence type="ECO:0000313" key="19">
    <source>
        <dbReference type="Proteomes" id="UP000270626"/>
    </source>
</evidence>
<dbReference type="CDD" id="cd01347">
    <property type="entry name" value="ligand_gated_channel"/>
    <property type="match status" value="1"/>
</dbReference>
<evidence type="ECO:0000256" key="5">
    <source>
        <dbReference type="ARBA" id="ARBA00022496"/>
    </source>
</evidence>
<evidence type="ECO:0000256" key="4">
    <source>
        <dbReference type="ARBA" id="ARBA00022452"/>
    </source>
</evidence>
<comment type="similarity">
    <text evidence="2 14 15">Belongs to the TonB-dependent receptor family.</text>
</comment>
<dbReference type="Proteomes" id="UP000270626">
    <property type="component" value="Unassembled WGS sequence"/>
</dbReference>
<dbReference type="InterPro" id="IPR000531">
    <property type="entry name" value="Beta-barrel_TonB"/>
</dbReference>
<name>A0A495VN07_9RHOO</name>
<keyword evidence="11 14" id="KW-0472">Membrane</keyword>
<dbReference type="InterPro" id="IPR010105">
    <property type="entry name" value="TonB_sidphr_rcpt"/>
</dbReference>
<dbReference type="Gene3D" id="2.170.130.10">
    <property type="entry name" value="TonB-dependent receptor, plug domain"/>
    <property type="match status" value="1"/>
</dbReference>
<keyword evidence="10 15" id="KW-0798">TonB box</keyword>
<dbReference type="PANTHER" id="PTHR32552">
    <property type="entry name" value="FERRICHROME IRON RECEPTOR-RELATED"/>
    <property type="match status" value="1"/>
</dbReference>
<keyword evidence="8" id="KW-0408">Iron</keyword>
<dbReference type="GO" id="GO:0015891">
    <property type="term" value="P:siderophore transport"/>
    <property type="evidence" value="ECO:0007669"/>
    <property type="project" value="InterPro"/>
</dbReference>
<dbReference type="GO" id="GO:0015344">
    <property type="term" value="F:siderophore uptake transmembrane transporter activity"/>
    <property type="evidence" value="ECO:0007669"/>
    <property type="project" value="TreeGrafter"/>
</dbReference>
<comment type="subcellular location">
    <subcellularLocation>
        <location evidence="1 14">Cell outer membrane</location>
        <topology evidence="1 14">Multi-pass membrane protein</topology>
    </subcellularLocation>
</comment>
<proteinExistence type="inferred from homology"/>
<keyword evidence="5" id="KW-0410">Iron transport</keyword>
<dbReference type="GO" id="GO:0009279">
    <property type="term" value="C:cell outer membrane"/>
    <property type="evidence" value="ECO:0007669"/>
    <property type="project" value="UniProtKB-SubCell"/>
</dbReference>
<comment type="caution">
    <text evidence="18">The sequence shown here is derived from an EMBL/GenBank/DDBJ whole genome shotgun (WGS) entry which is preliminary data.</text>
</comment>
<dbReference type="GO" id="GO:0038023">
    <property type="term" value="F:signaling receptor activity"/>
    <property type="evidence" value="ECO:0007669"/>
    <property type="project" value="InterPro"/>
</dbReference>
<protein>
    <submittedName>
        <fullName evidence="18">Iron complex outermembrane receptor protein</fullName>
    </submittedName>
</protein>
<evidence type="ECO:0000256" key="11">
    <source>
        <dbReference type="ARBA" id="ARBA00023136"/>
    </source>
</evidence>
<evidence type="ECO:0000256" key="15">
    <source>
        <dbReference type="RuleBase" id="RU003357"/>
    </source>
</evidence>
<dbReference type="RefSeq" id="WP_211329803.1">
    <property type="nucleotide sequence ID" value="NZ_RBXP01000017.1"/>
</dbReference>
<dbReference type="NCBIfam" id="TIGR01783">
    <property type="entry name" value="TonB-siderophor"/>
    <property type="match status" value="1"/>
</dbReference>
<dbReference type="InterPro" id="IPR039426">
    <property type="entry name" value="TonB-dep_rcpt-like"/>
</dbReference>
<evidence type="ECO:0000256" key="16">
    <source>
        <dbReference type="SAM" id="SignalP"/>
    </source>
</evidence>
<dbReference type="Pfam" id="PF07660">
    <property type="entry name" value="STN"/>
    <property type="match status" value="1"/>
</dbReference>
<keyword evidence="6 14" id="KW-0812">Transmembrane</keyword>
<dbReference type="FunFam" id="2.170.130.10:FF:000001">
    <property type="entry name" value="Catecholate siderophore TonB-dependent receptor"/>
    <property type="match status" value="1"/>
</dbReference>
<dbReference type="EMBL" id="RBXP01000017">
    <property type="protein sequence ID" value="RKT50714.1"/>
    <property type="molecule type" value="Genomic_DNA"/>
</dbReference>
<dbReference type="SMART" id="SM00965">
    <property type="entry name" value="STN"/>
    <property type="match status" value="1"/>
</dbReference>
<dbReference type="Gene3D" id="2.40.170.20">
    <property type="entry name" value="TonB-dependent receptor, beta-barrel domain"/>
    <property type="match status" value="1"/>
</dbReference>
<evidence type="ECO:0000256" key="1">
    <source>
        <dbReference type="ARBA" id="ARBA00004571"/>
    </source>
</evidence>
<evidence type="ECO:0000256" key="7">
    <source>
        <dbReference type="ARBA" id="ARBA00022729"/>
    </source>
</evidence>
<organism evidence="18 19">
    <name type="scientific">Azonexus fungiphilus</name>
    <dbReference type="NCBI Taxonomy" id="146940"/>
    <lineage>
        <taxon>Bacteria</taxon>
        <taxon>Pseudomonadati</taxon>
        <taxon>Pseudomonadota</taxon>
        <taxon>Betaproteobacteria</taxon>
        <taxon>Rhodocyclales</taxon>
        <taxon>Azonexaceae</taxon>
        <taxon>Azonexus</taxon>
    </lineage>
</organism>
<evidence type="ECO:0000256" key="6">
    <source>
        <dbReference type="ARBA" id="ARBA00022692"/>
    </source>
</evidence>
<dbReference type="AlphaFoldDB" id="A0A495VN07"/>
<sequence length="794" mass="85892">MHTNPNRQRPLARAVALALGLCVIQPATVGVVAAEPAQVQRQRFDVPAGPLSAALRALAGQAGVALTFTPDQTDGRSSPGLHGQYSLAEAFAALLATHDLQAVRQANGGYALRPVIRVSGGDEATLRPVLVSASTAQTATGPVDGYLATRALTASKTDTPVLETARSISVVTADQIRDRGALSVENAVAYTAGVQVAAWGDDPRFDQITIRGFETTTTADYRDGLRQPYAGWLSCFRTEPYGLERLEIVKGPNSVLFGQISPGGMINRVSKRPTRESIREVEIQAGSNNHYQLQADLGGQLGEGSDWSWRLTGLARNADSDTLGVNDDSLYIAPALTWQPSAATRVTFLAHAEHYETAGSPRPFQYPSGKLSRFWPGDVDFDGLKQDQFTLGYEAEHRFNDVLTLRQNLRYGQVDTDNQYTDASLDADGDTILRSAVGVYEKMHSLNVDTSLAANFATGPLQHKLIAGIDYLELDSDVRYMSGPAPSISLSNPDHNQPIAKPTTVWSDLGISASQTGVYAQDQASLGNWRLSLGLRRDRAEQAQKDRLAGSTQRQTDRKTSGSVGLLYLVNDQLAPYVSYATSFTPQFGSNVGGSPYKPTVGKQVEAGIKYQPAGSKLLLTASVFNLVQQNALTRDLSDPAGINKIQTGETRSRGVELEATGKLLERLELVAAYTRQDVEVTRSNDGNQGKQPVGLPEQLASLWARYRFASGLSLGLGARWTGKTWADGANTLRNDGYTQVDANLGYDIGRWLPGASVALKATNLTDEQYLMCHDGYCYRGRGRSLVASLNYRW</sequence>
<gene>
    <name evidence="18" type="ORF">DFR40_2638</name>
</gene>
<dbReference type="PROSITE" id="PS52016">
    <property type="entry name" value="TONB_DEPENDENT_REC_3"/>
    <property type="match status" value="1"/>
</dbReference>
<keyword evidence="7 16" id="KW-0732">Signal</keyword>
<evidence type="ECO:0000256" key="3">
    <source>
        <dbReference type="ARBA" id="ARBA00022448"/>
    </source>
</evidence>